<accession>A0A5N5Q600</accession>
<gene>
    <name evidence="1" type="ORF">CTheo_9172</name>
</gene>
<name>A0A5N5Q600_9AGAM</name>
<dbReference type="Proteomes" id="UP000383932">
    <property type="component" value="Unassembled WGS sequence"/>
</dbReference>
<protein>
    <submittedName>
        <fullName evidence="1">Uncharacterized protein</fullName>
    </submittedName>
</protein>
<dbReference type="AlphaFoldDB" id="A0A5N5Q600"/>
<dbReference type="EMBL" id="SSOP01001144">
    <property type="protein sequence ID" value="KAB5587392.1"/>
    <property type="molecule type" value="Genomic_DNA"/>
</dbReference>
<proteinExistence type="predicted"/>
<sequence length="107" mass="12098">MAARAWRLALTRHPCTRLPHTPAFQCLHPRSPTARMPARSRTTCLHTRALVHIPDRHLIVRPRSPLRPSVRSFACLYARPHLPTCSPRPFANLLGHLRTLGSANTTM</sequence>
<reference evidence="1 2" key="1">
    <citation type="journal article" date="2019" name="Fungal Biol. Biotechnol.">
        <title>Draft genome sequence of fastidious pathogen Ceratobasidium theobromae, which causes vascular-streak dieback in Theobroma cacao.</title>
        <authorList>
            <person name="Ali S.S."/>
            <person name="Asman A."/>
            <person name="Shao J."/>
            <person name="Firmansyah A.P."/>
            <person name="Susilo A.W."/>
            <person name="Rosmana A."/>
            <person name="McMahon P."/>
            <person name="Junaid M."/>
            <person name="Guest D."/>
            <person name="Kheng T.Y."/>
            <person name="Meinhardt L.W."/>
            <person name="Bailey B.A."/>
        </authorList>
    </citation>
    <scope>NUCLEOTIDE SEQUENCE [LARGE SCALE GENOMIC DNA]</scope>
    <source>
        <strain evidence="1 2">CT2</strain>
    </source>
</reference>
<keyword evidence="2" id="KW-1185">Reference proteome</keyword>
<organism evidence="1 2">
    <name type="scientific">Ceratobasidium theobromae</name>
    <dbReference type="NCBI Taxonomy" id="1582974"/>
    <lineage>
        <taxon>Eukaryota</taxon>
        <taxon>Fungi</taxon>
        <taxon>Dikarya</taxon>
        <taxon>Basidiomycota</taxon>
        <taxon>Agaricomycotina</taxon>
        <taxon>Agaricomycetes</taxon>
        <taxon>Cantharellales</taxon>
        <taxon>Ceratobasidiaceae</taxon>
        <taxon>Ceratobasidium</taxon>
    </lineage>
</organism>
<evidence type="ECO:0000313" key="1">
    <source>
        <dbReference type="EMBL" id="KAB5587392.1"/>
    </source>
</evidence>
<comment type="caution">
    <text evidence="1">The sequence shown here is derived from an EMBL/GenBank/DDBJ whole genome shotgun (WGS) entry which is preliminary data.</text>
</comment>
<evidence type="ECO:0000313" key="2">
    <source>
        <dbReference type="Proteomes" id="UP000383932"/>
    </source>
</evidence>